<name>A0ABT9E2Q4_9PROT</name>
<protein>
    <recommendedName>
        <fullName evidence="4">DUF3368 domain-containing protein</fullName>
    </recommendedName>
</protein>
<dbReference type="Proteomes" id="UP001243009">
    <property type="component" value="Unassembled WGS sequence"/>
</dbReference>
<comment type="caution">
    <text evidence="2">The sequence shown here is derived from an EMBL/GenBank/DDBJ whole genome shotgun (WGS) entry which is preliminary data.</text>
</comment>
<gene>
    <name evidence="2" type="ORF">Q7A36_18615</name>
</gene>
<evidence type="ECO:0000313" key="3">
    <source>
        <dbReference type="Proteomes" id="UP001243009"/>
    </source>
</evidence>
<accession>A0ABT9E2Q4</accession>
<evidence type="ECO:0000256" key="1">
    <source>
        <dbReference type="SAM" id="MobiDB-lite"/>
    </source>
</evidence>
<dbReference type="RefSeq" id="WP_305105238.1">
    <property type="nucleotide sequence ID" value="NZ_JAUTWS010000017.1"/>
</dbReference>
<evidence type="ECO:0000313" key="2">
    <source>
        <dbReference type="EMBL" id="MDO9710375.1"/>
    </source>
</evidence>
<dbReference type="EMBL" id="JAUTWS010000017">
    <property type="protein sequence ID" value="MDO9710375.1"/>
    <property type="molecule type" value="Genomic_DNA"/>
</dbReference>
<evidence type="ECO:0008006" key="4">
    <source>
        <dbReference type="Google" id="ProtNLM"/>
    </source>
</evidence>
<proteinExistence type="predicted"/>
<reference evidence="2 3" key="1">
    <citation type="submission" date="2023-08" db="EMBL/GenBank/DDBJ databases">
        <title>The draft genome sequence of Paracraurococcus sp. LOR1-02.</title>
        <authorList>
            <person name="Kingkaew E."/>
            <person name="Tanasupawat S."/>
        </authorList>
    </citation>
    <scope>NUCLEOTIDE SEQUENCE [LARGE SCALE GENOMIC DNA]</scope>
    <source>
        <strain evidence="2 3">LOR1-02</strain>
    </source>
</reference>
<organism evidence="2 3">
    <name type="scientific">Paracraurococcus lichenis</name>
    <dbReference type="NCBI Taxonomy" id="3064888"/>
    <lineage>
        <taxon>Bacteria</taxon>
        <taxon>Pseudomonadati</taxon>
        <taxon>Pseudomonadota</taxon>
        <taxon>Alphaproteobacteria</taxon>
        <taxon>Acetobacterales</taxon>
        <taxon>Roseomonadaceae</taxon>
        <taxon>Paracraurococcus</taxon>
    </lineage>
</organism>
<sequence length="203" mass="22532">MSRRLGLLVTDASPLITLAAAEALDCLTLPGLHVVIPDIVYLEVTEDLAKTGAEEIVHWARRHRDLVEIAVTAVFAEFQVLRAANPRARSRGRGEQAALEVLNAAVSEDPGIEALLLYEDNDIRSRRFVRTLPERVTALSTGDLLQELEAAGRIQSADHILDRAADRERNVERPRRPSQDDAARRLLRQRLKAPQPGREEDGA</sequence>
<dbReference type="Pfam" id="PF11848">
    <property type="entry name" value="DUF3368"/>
    <property type="match status" value="1"/>
</dbReference>
<keyword evidence="3" id="KW-1185">Reference proteome</keyword>
<feature type="region of interest" description="Disordered" evidence="1">
    <location>
        <begin position="165"/>
        <end position="203"/>
    </location>
</feature>
<dbReference type="InterPro" id="IPR021799">
    <property type="entry name" value="PIN-like_prokaryotic"/>
</dbReference>
<feature type="compositionally biased region" description="Basic and acidic residues" evidence="1">
    <location>
        <begin position="165"/>
        <end position="184"/>
    </location>
</feature>